<gene>
    <name evidence="7" type="ORF">E0H45_37550</name>
</gene>
<evidence type="ECO:0000313" key="8">
    <source>
        <dbReference type="Proteomes" id="UP000292346"/>
    </source>
</evidence>
<evidence type="ECO:0000256" key="4">
    <source>
        <dbReference type="ARBA" id="ARBA00023163"/>
    </source>
</evidence>
<dbReference type="CDD" id="cd15831">
    <property type="entry name" value="BTAD"/>
    <property type="match status" value="1"/>
</dbReference>
<proteinExistence type="inferred from homology"/>
<dbReference type="InterPro" id="IPR016032">
    <property type="entry name" value="Sig_transdc_resp-reg_C-effctor"/>
</dbReference>
<dbReference type="PANTHER" id="PTHR35807">
    <property type="entry name" value="TRANSCRIPTIONAL REGULATOR REDD-RELATED"/>
    <property type="match status" value="1"/>
</dbReference>
<evidence type="ECO:0000256" key="1">
    <source>
        <dbReference type="ARBA" id="ARBA00005820"/>
    </source>
</evidence>
<evidence type="ECO:0000256" key="2">
    <source>
        <dbReference type="ARBA" id="ARBA00023015"/>
    </source>
</evidence>
<keyword evidence="2" id="KW-0805">Transcription regulation</keyword>
<organism evidence="7 8">
    <name type="scientific">Kribbella soli</name>
    <dbReference type="NCBI Taxonomy" id="1124743"/>
    <lineage>
        <taxon>Bacteria</taxon>
        <taxon>Bacillati</taxon>
        <taxon>Actinomycetota</taxon>
        <taxon>Actinomycetes</taxon>
        <taxon>Propionibacteriales</taxon>
        <taxon>Kribbellaceae</taxon>
        <taxon>Kribbella</taxon>
    </lineage>
</organism>
<dbReference type="GO" id="GO:0000160">
    <property type="term" value="P:phosphorelay signal transduction system"/>
    <property type="evidence" value="ECO:0007669"/>
    <property type="project" value="InterPro"/>
</dbReference>
<dbReference type="OrthoDB" id="4054020at2"/>
<dbReference type="GO" id="GO:0006355">
    <property type="term" value="P:regulation of DNA-templated transcription"/>
    <property type="evidence" value="ECO:0007669"/>
    <property type="project" value="InterPro"/>
</dbReference>
<reference evidence="7 8" key="1">
    <citation type="submission" date="2019-02" db="EMBL/GenBank/DDBJ databases">
        <title>Kribbella capetownensis sp. nov. and Kribbella speibonae sp. nov., isolated from soil.</title>
        <authorList>
            <person name="Curtis S.M."/>
            <person name="Norton I."/>
            <person name="Everest G.J."/>
            <person name="Meyers P.R."/>
        </authorList>
    </citation>
    <scope>NUCLEOTIDE SEQUENCE [LARGE SCALE GENOMIC DNA]</scope>
    <source>
        <strain evidence="7 8">KCTC 29219</strain>
    </source>
</reference>
<keyword evidence="8" id="KW-1185">Reference proteome</keyword>
<dbReference type="AlphaFoldDB" id="A0A4R0GZJ6"/>
<dbReference type="SUPFAM" id="SSF48452">
    <property type="entry name" value="TPR-like"/>
    <property type="match status" value="1"/>
</dbReference>
<evidence type="ECO:0000313" key="7">
    <source>
        <dbReference type="EMBL" id="TCC02733.1"/>
    </source>
</evidence>
<dbReference type="InterPro" id="IPR036388">
    <property type="entry name" value="WH-like_DNA-bd_sf"/>
</dbReference>
<feature type="domain" description="OmpR/PhoB-type" evidence="6">
    <location>
        <begin position="1"/>
        <end position="57"/>
    </location>
</feature>
<accession>A0A4R0GZJ6</accession>
<dbReference type="InterPro" id="IPR011990">
    <property type="entry name" value="TPR-like_helical_dom_sf"/>
</dbReference>
<protein>
    <submittedName>
        <fullName evidence="7">AfsR/SARP family transcriptional regulator</fullName>
    </submittedName>
</protein>
<dbReference type="EMBL" id="SJJZ01000005">
    <property type="protein sequence ID" value="TCC02733.1"/>
    <property type="molecule type" value="Genomic_DNA"/>
</dbReference>
<dbReference type="SMART" id="SM01043">
    <property type="entry name" value="BTAD"/>
    <property type="match status" value="1"/>
</dbReference>
<dbReference type="InterPro" id="IPR051677">
    <property type="entry name" value="AfsR-DnrI-RedD_regulator"/>
</dbReference>
<dbReference type="Gene3D" id="1.25.40.10">
    <property type="entry name" value="Tetratricopeptide repeat domain"/>
    <property type="match status" value="1"/>
</dbReference>
<dbReference type="GO" id="GO:0003677">
    <property type="term" value="F:DNA binding"/>
    <property type="evidence" value="ECO:0007669"/>
    <property type="project" value="UniProtKB-UniRule"/>
</dbReference>
<dbReference type="PANTHER" id="PTHR35807:SF1">
    <property type="entry name" value="TRANSCRIPTIONAL REGULATOR REDD"/>
    <property type="match status" value="1"/>
</dbReference>
<feature type="DNA-binding region" description="OmpR/PhoB-type" evidence="5">
    <location>
        <begin position="1"/>
        <end position="57"/>
    </location>
</feature>
<dbReference type="Pfam" id="PF03704">
    <property type="entry name" value="BTAD"/>
    <property type="match status" value="1"/>
</dbReference>
<dbReference type="Gene3D" id="1.10.10.10">
    <property type="entry name" value="Winged helix-like DNA-binding domain superfamily/Winged helix DNA-binding domain"/>
    <property type="match status" value="1"/>
</dbReference>
<dbReference type="InterPro" id="IPR001867">
    <property type="entry name" value="OmpR/PhoB-type_DNA-bd"/>
</dbReference>
<keyword evidence="3 5" id="KW-0238">DNA-binding</keyword>
<evidence type="ECO:0000256" key="3">
    <source>
        <dbReference type="ARBA" id="ARBA00023125"/>
    </source>
</evidence>
<evidence type="ECO:0000256" key="5">
    <source>
        <dbReference type="PROSITE-ProRule" id="PRU01091"/>
    </source>
</evidence>
<dbReference type="Proteomes" id="UP000292346">
    <property type="component" value="Unassembled WGS sequence"/>
</dbReference>
<dbReference type="PROSITE" id="PS51755">
    <property type="entry name" value="OMPR_PHOB"/>
    <property type="match status" value="1"/>
</dbReference>
<evidence type="ECO:0000259" key="6">
    <source>
        <dbReference type="PROSITE" id="PS51755"/>
    </source>
</evidence>
<comment type="similarity">
    <text evidence="1">Belongs to the AfsR/DnrI/RedD regulatory family.</text>
</comment>
<keyword evidence="4" id="KW-0804">Transcription</keyword>
<comment type="caution">
    <text evidence="7">The sequence shown here is derived from an EMBL/GenBank/DDBJ whole genome shotgun (WGS) entry which is preliminary data.</text>
</comment>
<sequence length="264" mass="28807">MVHPGDVVSADVLADVLWGDELPASWTKIVQGCVVRLRKALGNRSIETSPRGYRLTVPPDEIDAQRFERAVERAGVLVATDAERAAAVLSGALRLWRGRPLIEVECWDAARIEAARLEELRQLAQETAVEAALRSGRHSSVLGRAQALVAEAPLRERRSILLATAQYRSGRQAEALDTVLRLRAVLNRELGVDPVPEIDELQEAILRQDPALVPAAADALMFLAEEVHAAARLVDRSGSEEQRTATAKILADARHSIHLLLADA</sequence>
<dbReference type="InterPro" id="IPR005158">
    <property type="entry name" value="BTAD"/>
</dbReference>
<dbReference type="SUPFAM" id="SSF46894">
    <property type="entry name" value="C-terminal effector domain of the bipartite response regulators"/>
    <property type="match status" value="1"/>
</dbReference>
<name>A0A4R0GZJ6_9ACTN</name>